<gene>
    <name evidence="2" type="ORF">HELGO_WM27605</name>
</gene>
<protein>
    <submittedName>
        <fullName evidence="2">Uncharacterized protein</fullName>
    </submittedName>
</protein>
<accession>A0A6S6S0E3</accession>
<name>A0A6S6S0E3_9BACT</name>
<feature type="region of interest" description="Disordered" evidence="1">
    <location>
        <begin position="928"/>
        <end position="954"/>
    </location>
</feature>
<dbReference type="AlphaFoldDB" id="A0A6S6S0E3"/>
<dbReference type="EMBL" id="CACVAQ010000002">
    <property type="protein sequence ID" value="CAA6798379.1"/>
    <property type="molecule type" value="Genomic_DNA"/>
</dbReference>
<evidence type="ECO:0000313" key="2">
    <source>
        <dbReference type="EMBL" id="CAA6798379.1"/>
    </source>
</evidence>
<reference evidence="2" key="1">
    <citation type="submission" date="2020-01" db="EMBL/GenBank/DDBJ databases">
        <authorList>
            <person name="Meier V. D."/>
            <person name="Meier V D."/>
        </authorList>
    </citation>
    <scope>NUCLEOTIDE SEQUENCE</scope>
    <source>
        <strain evidence="2">HLG_WM_MAG_10</strain>
    </source>
</reference>
<sequence>MRLITFFFFVLAISHSLEIIAQTKSQKALALDLESGKYTFYSEASSSIGEAEIKPMISSSTNTIIAIAIDRSFYRPMKNANPTWSSGFADRDKENYLWIPDDGKSIVLYELDANTNTVLKIKGYYGKTEYRKIKAAKNLINKYLAIGKEGVKNDPKSKSKSKSQKLIALSLKPGAYTLYSETGKSIGKAEIKAEVSEYENIVTAIEVDQTYYKAMGSLRYTWSSGFAGRRNKNCLWIPDDAKSIVLYELDPESNTVLKIKGYYSKTKPTQTETKTTAALINECLAIGQKNIENDPVAQAKIEHKKKYSIEGKEIVDLKIEIISEDENLDCGSVFQVGVIVKTADGTTIKSHNLGGTFYEHDFEISTLGASSSRVRIPKSRTYVKEFTVKPYCESFNDNKLKVYVVARDKKKTTKIFETKVNCVPDPAVAAAKAEAERNQKFWATETLRSEPGTNTIVDKVKSMDIQTDFLLETNLSMEVMGGFMGKKSYHLVGGKKYQKADYPGLVVNYKNIESGKESMDASKKVNSYGSLYANAGTETEDGKLLLAANHVLYYTDDVPTVHNSYLNKELNFTAIQDLGNGKCVALASTTYSKTTMNHFASRKGLKLIIWDYKNGKEVQIIDLSSKKVSAKPQLLKTADGNFIISFDEFEEEYIHNIEKSYVMSFSSAKTRIYKASIQSGTLTNLWGRELPELNGAELTDLIEARNGDIVFVLKGEAKRHESPSNNRNISSFIYLASMKANGSGFKYIKYDHLGHNKLRGNKKPMHSKYIYMGAVGRPFLLENPKGPGYIVVHRPSLDVLKSNVSNTEKFQDFPSFVTHNAATLQPEIIDILDVSASSKHYQSTHRPYSTDPYTSEQFEIKDVHYNPVADQIILVEEGLCTNDQAEKDSRYKGYSYDVGRVYLWGLDYSIFEVNNPGENLSSDVAVDRTSSQNNNDRGNASNMTSSSSSSSSPKLVQVYIDPNKKGNATVKIYWTQDGQNKKFAMSNTSRKAIGYIPEGTKLSYSSDVDHNKKIYFYTVPSGKSSVSVTLQ</sequence>
<proteinExistence type="predicted"/>
<organism evidence="2">
    <name type="scientific">uncultured Aureispira sp</name>
    <dbReference type="NCBI Taxonomy" id="1331704"/>
    <lineage>
        <taxon>Bacteria</taxon>
        <taxon>Pseudomonadati</taxon>
        <taxon>Bacteroidota</taxon>
        <taxon>Saprospiria</taxon>
        <taxon>Saprospirales</taxon>
        <taxon>Saprospiraceae</taxon>
        <taxon>Aureispira</taxon>
        <taxon>environmental samples</taxon>
    </lineage>
</organism>
<evidence type="ECO:0000256" key="1">
    <source>
        <dbReference type="SAM" id="MobiDB-lite"/>
    </source>
</evidence>
<feature type="compositionally biased region" description="Polar residues" evidence="1">
    <location>
        <begin position="928"/>
        <end position="944"/>
    </location>
</feature>